<proteinExistence type="predicted"/>
<dbReference type="Gene3D" id="3.40.50.300">
    <property type="entry name" value="P-loop containing nucleotide triphosphate hydrolases"/>
    <property type="match status" value="1"/>
</dbReference>
<keyword evidence="3" id="KW-1185">Reference proteome</keyword>
<keyword evidence="2" id="KW-0547">Nucleotide-binding</keyword>
<dbReference type="InterPro" id="IPR011646">
    <property type="entry name" value="KAP_P-loop"/>
</dbReference>
<evidence type="ECO:0000259" key="1">
    <source>
        <dbReference type="Pfam" id="PF07693"/>
    </source>
</evidence>
<accession>A0ABU5U743</accession>
<evidence type="ECO:0000313" key="2">
    <source>
        <dbReference type="EMBL" id="MEA5522999.1"/>
    </source>
</evidence>
<feature type="domain" description="KAP NTPase" evidence="1">
    <location>
        <begin position="42"/>
        <end position="236"/>
    </location>
</feature>
<comment type="caution">
    <text evidence="2">The sequence shown here is derived from an EMBL/GenBank/DDBJ whole genome shotgun (WGS) entry which is preliminary data.</text>
</comment>
<dbReference type="SUPFAM" id="SSF52540">
    <property type="entry name" value="P-loop containing nucleoside triphosphate hydrolases"/>
    <property type="match status" value="1"/>
</dbReference>
<reference evidence="2 3" key="1">
    <citation type="submission" date="2023-12" db="EMBL/GenBank/DDBJ databases">
        <title>Baltic Sea Cyanobacteria.</title>
        <authorList>
            <person name="Delbaje E."/>
            <person name="Fewer D.P."/>
            <person name="Shishido T.K."/>
        </authorList>
    </citation>
    <scope>NUCLEOTIDE SEQUENCE [LARGE SCALE GENOMIC DNA]</scope>
    <source>
        <strain evidence="2 3">CCNP 1315</strain>
    </source>
</reference>
<keyword evidence="2" id="KW-0067">ATP-binding</keyword>
<organism evidence="2 3">
    <name type="scientific">Limnoraphis robusta CCNP1315</name>
    <dbReference type="NCBI Taxonomy" id="3110306"/>
    <lineage>
        <taxon>Bacteria</taxon>
        <taxon>Bacillati</taxon>
        <taxon>Cyanobacteriota</taxon>
        <taxon>Cyanophyceae</taxon>
        <taxon>Oscillatoriophycideae</taxon>
        <taxon>Oscillatoriales</taxon>
        <taxon>Sirenicapillariaceae</taxon>
        <taxon>Limnoraphis</taxon>
    </lineage>
</organism>
<name>A0ABU5U743_9CYAN</name>
<dbReference type="Proteomes" id="UP001301728">
    <property type="component" value="Unassembled WGS sequence"/>
</dbReference>
<dbReference type="EMBL" id="JAYGHT010000197">
    <property type="protein sequence ID" value="MEA5522999.1"/>
    <property type="molecule type" value="Genomic_DNA"/>
</dbReference>
<dbReference type="Pfam" id="PF07693">
    <property type="entry name" value="KAP_NTPase"/>
    <property type="match status" value="1"/>
</dbReference>
<protein>
    <submittedName>
        <fullName evidence="2">ATP-binding protein</fullName>
    </submittedName>
</protein>
<dbReference type="InterPro" id="IPR027417">
    <property type="entry name" value="P-loop_NTPase"/>
</dbReference>
<dbReference type="RefSeq" id="WP_323221436.1">
    <property type="nucleotide sequence ID" value="NZ_JAYGHT010000197.1"/>
</dbReference>
<evidence type="ECO:0000313" key="3">
    <source>
        <dbReference type="Proteomes" id="UP001301728"/>
    </source>
</evidence>
<gene>
    <name evidence="2" type="ORF">VB854_29130</name>
</gene>
<dbReference type="GO" id="GO:0005524">
    <property type="term" value="F:ATP binding"/>
    <property type="evidence" value="ECO:0007669"/>
    <property type="project" value="UniProtKB-KW"/>
</dbReference>
<sequence length="450" mass="51718">MGLDFTNFYKATNPSMTLDLEKEEDRKLYIDFSGVRGEEVIEQLKAPITLFSPDEPTCQLFTGHIGCGKSTELSRLKSDLTKEGFHVVYFESDQDLEMNDVDVANILLVIARQIEDSLLSNKIQLQPSKLEELIRGTVQLLNSEVKGVKFKIPKVGDFGIQEKDGQFTLSAWIAEINTQAKQSPELRHILREYLEPRTKIILDAVNQGLIEPAIAQLKKQGKKGLVVIVDNLDRIELVPKSWGRPQPEYLFVDRGEQLRQLRCHLIYTIPLVLRFSNDIVRLTSRFGVDPIALPMVPVKHRDSREHSEGMVLLKQMILARAFPQLSPEERLNYITEIVEFPELLDRLCTVSGGHVRELLGLVRDWIMLERKLPLSHTGLEQVIRKRCNKMSLSIIDKEWELLRQVHQTQEVSGEDGYRVLIRSLFVYEYYDQQGSWFVVNPILLETGKLE</sequence>